<comment type="similarity">
    <text evidence="1">Belongs to the cycloisomerase 2 family.</text>
</comment>
<dbReference type="Gene3D" id="2.130.10.10">
    <property type="entry name" value="YVTN repeat-like/Quinoprotein amine dehydrogenase"/>
    <property type="match status" value="1"/>
</dbReference>
<dbReference type="Pfam" id="PF10282">
    <property type="entry name" value="Lactonase"/>
    <property type="match status" value="1"/>
</dbReference>
<gene>
    <name evidence="2" type="ORF">AVDCRST_MAG61-1725</name>
</gene>
<dbReference type="InterPro" id="IPR011048">
    <property type="entry name" value="Haem_d1_sf"/>
</dbReference>
<organism evidence="2">
    <name type="scientific">uncultured Friedmanniella sp</name>
    <dbReference type="NCBI Taxonomy" id="335381"/>
    <lineage>
        <taxon>Bacteria</taxon>
        <taxon>Bacillati</taxon>
        <taxon>Actinomycetota</taxon>
        <taxon>Actinomycetes</taxon>
        <taxon>Propionibacteriales</taxon>
        <taxon>Nocardioidaceae</taxon>
        <taxon>Friedmanniella</taxon>
        <taxon>environmental samples</taxon>
    </lineage>
</organism>
<evidence type="ECO:0008006" key="3">
    <source>
        <dbReference type="Google" id="ProtNLM"/>
    </source>
</evidence>
<dbReference type="GO" id="GO:0017057">
    <property type="term" value="F:6-phosphogluconolactonase activity"/>
    <property type="evidence" value="ECO:0007669"/>
    <property type="project" value="TreeGrafter"/>
</dbReference>
<reference evidence="2" key="1">
    <citation type="submission" date="2020-02" db="EMBL/GenBank/DDBJ databases">
        <authorList>
            <person name="Meier V. D."/>
        </authorList>
    </citation>
    <scope>NUCLEOTIDE SEQUENCE</scope>
    <source>
        <strain evidence="2">AVDCRST_MAG61</strain>
    </source>
</reference>
<sequence length="352" mass="37075">MQPDLGSSLPRQVVVGGYTAEMDGRAPGLTSLRPRPGGAGLEVVDTLELPSPTYLVAHPDQPWIFAVSEAEPGQVSSVRLHPDGALTLISSVPTGGDGSCHLALSRDRRFVVVADYVSGSLSSVPVDPDGRLGEAVDRRQFHGAGADPDRQEGPHAHQVVWDGDELLAVDLGTDRIHRLALSPAGRFAEAGPAVRLPAGSGPRHLFVVEDHLVVATELSGELWLGRRTAAGGWTEVDRVRCTGTTEGGELYPSALRADGDTVFVANRGPGTVAVFNLDRTAGTLRLTAELDGGGRWPRDLVVTDDWLWVANQTDDVVTLLPRGDAAAPPLRLPSPTPACVLLPPGAGDNLAR</sequence>
<dbReference type="EMBL" id="CADCTT010000234">
    <property type="protein sequence ID" value="CAA9311102.1"/>
    <property type="molecule type" value="Genomic_DNA"/>
</dbReference>
<dbReference type="PANTHER" id="PTHR30344:SF1">
    <property type="entry name" value="6-PHOSPHOGLUCONOLACTONASE"/>
    <property type="match status" value="1"/>
</dbReference>
<dbReference type="SUPFAM" id="SSF51004">
    <property type="entry name" value="C-terminal (heme d1) domain of cytochrome cd1-nitrite reductase"/>
    <property type="match status" value="1"/>
</dbReference>
<evidence type="ECO:0000256" key="1">
    <source>
        <dbReference type="ARBA" id="ARBA00005564"/>
    </source>
</evidence>
<dbReference type="InterPro" id="IPR015943">
    <property type="entry name" value="WD40/YVTN_repeat-like_dom_sf"/>
</dbReference>
<dbReference type="PANTHER" id="PTHR30344">
    <property type="entry name" value="6-PHOSPHOGLUCONOLACTONASE-RELATED"/>
    <property type="match status" value="1"/>
</dbReference>
<evidence type="ECO:0000313" key="2">
    <source>
        <dbReference type="EMBL" id="CAA9311102.1"/>
    </source>
</evidence>
<name>A0A6J4KNT7_9ACTN</name>
<dbReference type="InterPro" id="IPR050282">
    <property type="entry name" value="Cycloisomerase_2"/>
</dbReference>
<protein>
    <recommendedName>
        <fullName evidence="3">Secreted protein</fullName>
    </recommendedName>
</protein>
<accession>A0A6J4KNT7</accession>
<dbReference type="AlphaFoldDB" id="A0A6J4KNT7"/>
<dbReference type="InterPro" id="IPR019405">
    <property type="entry name" value="Lactonase_7-beta_prop"/>
</dbReference>
<proteinExistence type="inferred from homology"/>